<dbReference type="Gene3D" id="3.30.450.40">
    <property type="match status" value="2"/>
</dbReference>
<dbReference type="Pfam" id="PF00158">
    <property type="entry name" value="Sigma54_activat"/>
    <property type="match status" value="1"/>
</dbReference>
<dbReference type="Gene3D" id="3.40.50.300">
    <property type="entry name" value="P-loop containing nucleotide triphosphate hydrolases"/>
    <property type="match status" value="1"/>
</dbReference>
<organism evidence="7 8">
    <name type="scientific">Trichloromonas acetexigens</name>
    <dbReference type="NCBI Taxonomy" id="38815"/>
    <lineage>
        <taxon>Bacteria</taxon>
        <taxon>Pseudomonadati</taxon>
        <taxon>Thermodesulfobacteriota</taxon>
        <taxon>Desulfuromonadia</taxon>
        <taxon>Desulfuromonadales</taxon>
        <taxon>Trichloromonadaceae</taxon>
        <taxon>Trichloromonas</taxon>
    </lineage>
</organism>
<evidence type="ECO:0000256" key="4">
    <source>
        <dbReference type="ARBA" id="ARBA00023125"/>
    </source>
</evidence>
<feature type="domain" description="Sigma-54 factor interaction" evidence="6">
    <location>
        <begin position="557"/>
        <end position="822"/>
    </location>
</feature>
<evidence type="ECO:0000259" key="6">
    <source>
        <dbReference type="PROSITE" id="PS50045"/>
    </source>
</evidence>
<dbReference type="SMART" id="SM00382">
    <property type="entry name" value="AAA"/>
    <property type="match status" value="1"/>
</dbReference>
<dbReference type="Pfam" id="PF13185">
    <property type="entry name" value="GAF_2"/>
    <property type="match status" value="1"/>
</dbReference>
<name>A0A550JF51_9BACT</name>
<gene>
    <name evidence="7" type="ORF">FL622_08410</name>
</gene>
<dbReference type="Pfam" id="PF01590">
    <property type="entry name" value="GAF"/>
    <property type="match status" value="1"/>
</dbReference>
<keyword evidence="1" id="KW-0547">Nucleotide-binding</keyword>
<dbReference type="InterPro" id="IPR058031">
    <property type="entry name" value="AAA_lid_NorR"/>
</dbReference>
<accession>A0A550JF51</accession>
<dbReference type="AlphaFoldDB" id="A0A550JF51"/>
<keyword evidence="4" id="KW-0238">DNA-binding</keyword>
<dbReference type="InterPro" id="IPR003018">
    <property type="entry name" value="GAF"/>
</dbReference>
<keyword evidence="8" id="KW-1185">Reference proteome</keyword>
<dbReference type="PROSITE" id="PS00675">
    <property type="entry name" value="SIGMA54_INTERACT_1"/>
    <property type="match status" value="1"/>
</dbReference>
<keyword evidence="5" id="KW-0804">Transcription</keyword>
<dbReference type="SMART" id="SM00065">
    <property type="entry name" value="GAF"/>
    <property type="match status" value="2"/>
</dbReference>
<dbReference type="PANTHER" id="PTHR32071:SF121">
    <property type="entry name" value="SIGMA L-DEPENDENT TRANSCRIPTIONAL REGULATOR YQIR-RELATED"/>
    <property type="match status" value="1"/>
</dbReference>
<dbReference type="NCBIfam" id="NF038230">
    <property type="entry name" value="Regu_Geo_Pelo"/>
    <property type="match status" value="1"/>
</dbReference>
<dbReference type="Gene3D" id="1.10.8.60">
    <property type="match status" value="1"/>
</dbReference>
<dbReference type="GO" id="GO:0005524">
    <property type="term" value="F:ATP binding"/>
    <property type="evidence" value="ECO:0007669"/>
    <property type="project" value="UniProtKB-KW"/>
</dbReference>
<keyword evidence="3" id="KW-0805">Transcription regulation</keyword>
<comment type="caution">
    <text evidence="7">The sequence shown here is derived from an EMBL/GenBank/DDBJ whole genome shotgun (WGS) entry which is preliminary data.</text>
</comment>
<dbReference type="InterPro" id="IPR027417">
    <property type="entry name" value="P-loop_NTPase"/>
</dbReference>
<proteinExistence type="predicted"/>
<evidence type="ECO:0000256" key="5">
    <source>
        <dbReference type="ARBA" id="ARBA00023163"/>
    </source>
</evidence>
<dbReference type="InterPro" id="IPR003593">
    <property type="entry name" value="AAA+_ATPase"/>
</dbReference>
<dbReference type="SUPFAM" id="SSF52540">
    <property type="entry name" value="P-loop containing nucleoside triphosphate hydrolases"/>
    <property type="match status" value="1"/>
</dbReference>
<dbReference type="InterPro" id="IPR029016">
    <property type="entry name" value="GAF-like_dom_sf"/>
</dbReference>
<reference evidence="7 8" key="1">
    <citation type="submission" date="2019-07" db="EMBL/GenBank/DDBJ databases">
        <title>Insights of Desulfuromonas acetexigens electromicrobiology.</title>
        <authorList>
            <person name="Katuri K."/>
            <person name="Sapireddy V."/>
            <person name="Shaw D.R."/>
            <person name="Saikaly P."/>
        </authorList>
    </citation>
    <scope>NUCLEOTIDE SEQUENCE [LARGE SCALE GENOMIC DNA]</scope>
    <source>
        <strain evidence="7 8">2873</strain>
    </source>
</reference>
<dbReference type="PROSITE" id="PS50045">
    <property type="entry name" value="SIGMA54_INTERACT_4"/>
    <property type="match status" value="1"/>
</dbReference>
<dbReference type="OrthoDB" id="9814761at2"/>
<dbReference type="Proteomes" id="UP000317155">
    <property type="component" value="Unassembled WGS sequence"/>
</dbReference>
<evidence type="ECO:0000313" key="7">
    <source>
        <dbReference type="EMBL" id="TRO81815.1"/>
    </source>
</evidence>
<protein>
    <submittedName>
        <fullName evidence="7">GAF domain-containing protein</fullName>
    </submittedName>
</protein>
<dbReference type="GO" id="GO:0006355">
    <property type="term" value="P:regulation of DNA-templated transcription"/>
    <property type="evidence" value="ECO:0007669"/>
    <property type="project" value="InterPro"/>
</dbReference>
<keyword evidence="2" id="KW-0067">ATP-binding</keyword>
<dbReference type="RefSeq" id="WP_092057641.1">
    <property type="nucleotide sequence ID" value="NZ_FOJJ01000037.1"/>
</dbReference>
<dbReference type="SUPFAM" id="SSF55781">
    <property type="entry name" value="GAF domain-like"/>
    <property type="match status" value="2"/>
</dbReference>
<sequence length="942" mass="106213">MESFVVAQLSHLKAKIASYGKENLEDILHVLLGAVTLITRQNRCRVYLEDLTGGILVCAAANGAQAQAVKGQSFPLNSTDYLVSRVYMTQQATLVEDVATLAGPNALELADRFDIRASYLVPLIHQGRSAGVLSVDSSRVGRVPAESQRRVLREFLDEVVPLIDQARKYHQQIVLARRIDKAKKKEAALLMVKSAVRLIDKLTLASVLIPSPLGLESKEEGLQVLASYTKDQGARQLYEDEKLINLGPGQSLLSRYISSSGIISDDTLLSPLYIPNLPAEPLQKRYLTEQMGLKSLYVVPRYEPHTRRIICLVNYYTRGSYHFSDFEKGLLEAHAEMAERVIQEIGVEHMEIQVLSEINDLLQEKFEGLQPFLNRALSKATELIGADTGSIALVREEEGTRWLVVEEADGRLAGAKSKEWLKKDIPPIRVGGEKLPPEERSLTGYVAYTGRPHVIADTDEEKRKKGLYREITGVIKSEIAVPVLYDDQVIAVICLDSLRPHYFTDEHKRILMIIERLIAPFLYDLQRIEKLTGEVINLRRDVGYKDPKISSYKLGNIIGNSAKTSELIDFIQRITPPLFNRLAKWTVRDLQEASLGLPSILITGDTGSGKEFLFNNIFSRLREMYQIEIDPRGELPVKKTNIAAYSGDLTYSELFGHKRGAFTGAHTDRKGILEEAHGGVVFLDEIGDADPKTQVQLLRFLDNGGFVRLGENVTRFSRVLLIAATNKNLKQLIESGHFREDLFHRLSELTIEVPSLNQRREDIPDLATHFLGKLYQVYRKGGGEEREEDAPVLTRGAQQLLSQHHYTGNVRELRSILLRSLFFRKKRVLSEEDIRRAIGEPERPKGTVAVEKLTAQVAEEIFSDLRKGEGDFWERVYEPFSESRISRDVVAAVIDLARREGATNMPKIAVMLQACDPRAKDAESRKTFFRFKNFLYKTIRIA</sequence>
<dbReference type="EMBL" id="VJVV01000005">
    <property type="protein sequence ID" value="TRO81815.1"/>
    <property type="molecule type" value="Genomic_DNA"/>
</dbReference>
<dbReference type="PANTHER" id="PTHR32071">
    <property type="entry name" value="TRANSCRIPTIONAL REGULATORY PROTEIN"/>
    <property type="match status" value="1"/>
</dbReference>
<evidence type="ECO:0000313" key="8">
    <source>
        <dbReference type="Proteomes" id="UP000317155"/>
    </source>
</evidence>
<evidence type="ECO:0000256" key="2">
    <source>
        <dbReference type="ARBA" id="ARBA00022840"/>
    </source>
</evidence>
<dbReference type="InterPro" id="IPR002078">
    <property type="entry name" value="Sigma_54_int"/>
</dbReference>
<dbReference type="GO" id="GO:0003677">
    <property type="term" value="F:DNA binding"/>
    <property type="evidence" value="ECO:0007669"/>
    <property type="project" value="UniProtKB-KW"/>
</dbReference>
<dbReference type="CDD" id="cd00009">
    <property type="entry name" value="AAA"/>
    <property type="match status" value="1"/>
</dbReference>
<dbReference type="Pfam" id="PF25601">
    <property type="entry name" value="AAA_lid_14"/>
    <property type="match status" value="1"/>
</dbReference>
<evidence type="ECO:0000256" key="1">
    <source>
        <dbReference type="ARBA" id="ARBA00022741"/>
    </source>
</evidence>
<dbReference type="InterPro" id="IPR025662">
    <property type="entry name" value="Sigma_54_int_dom_ATP-bd_1"/>
</dbReference>
<evidence type="ECO:0000256" key="3">
    <source>
        <dbReference type="ARBA" id="ARBA00023015"/>
    </source>
</evidence>